<accession>A0A1G7IUB6</accession>
<sequence>MEVAIFDTYVKRREGGYMHFDIIVSADTNYENVLTFGNAYLKSKSIEKQSVSSRDCRFCHVQEMIPMWEQNILQQGYHIYEMEGCSIK</sequence>
<organism evidence="1 2">
    <name type="scientific">Chitinophaga filiformis</name>
    <name type="common">Myxococcus filiformis</name>
    <name type="synonym">Flexibacter filiformis</name>
    <dbReference type="NCBI Taxonomy" id="104663"/>
    <lineage>
        <taxon>Bacteria</taxon>
        <taxon>Pseudomonadati</taxon>
        <taxon>Bacteroidota</taxon>
        <taxon>Chitinophagia</taxon>
        <taxon>Chitinophagales</taxon>
        <taxon>Chitinophagaceae</taxon>
        <taxon>Chitinophaga</taxon>
    </lineage>
</organism>
<dbReference type="RefSeq" id="WP_089829090.1">
    <property type="nucleotide sequence ID" value="NZ_FNBN01000001.1"/>
</dbReference>
<reference evidence="1 2" key="1">
    <citation type="submission" date="2016-10" db="EMBL/GenBank/DDBJ databases">
        <authorList>
            <person name="de Groot N.N."/>
        </authorList>
    </citation>
    <scope>NUCLEOTIDE SEQUENCE [LARGE SCALE GENOMIC DNA]</scope>
    <source>
        <strain evidence="1 2">DSM 527</strain>
    </source>
</reference>
<dbReference type="InterPro" id="IPR018592">
    <property type="entry name" value="DUF2024"/>
</dbReference>
<name>A0A1G7IUB6_CHIFI</name>
<dbReference type="AlphaFoldDB" id="A0A1G7IUB6"/>
<proteinExistence type="predicted"/>
<gene>
    <name evidence="1" type="ORF">SAMN04488121_101984</name>
</gene>
<evidence type="ECO:0000313" key="2">
    <source>
        <dbReference type="Proteomes" id="UP000199045"/>
    </source>
</evidence>
<dbReference type="EMBL" id="FNBN01000001">
    <property type="protein sequence ID" value="SDF16267.1"/>
    <property type="molecule type" value="Genomic_DNA"/>
</dbReference>
<dbReference type="SUPFAM" id="SSF160766">
    <property type="entry name" value="NE1680-like"/>
    <property type="match status" value="1"/>
</dbReference>
<dbReference type="InterPro" id="IPR023122">
    <property type="entry name" value="NE1680-like_sf"/>
</dbReference>
<evidence type="ECO:0008006" key="3">
    <source>
        <dbReference type="Google" id="ProtNLM"/>
    </source>
</evidence>
<dbReference type="Pfam" id="PF09630">
    <property type="entry name" value="DUF2024"/>
    <property type="match status" value="1"/>
</dbReference>
<dbReference type="Gene3D" id="3.10.510.10">
    <property type="entry name" value="NE1680-like"/>
    <property type="match status" value="1"/>
</dbReference>
<dbReference type="OrthoDB" id="9795699at2"/>
<protein>
    <recommendedName>
        <fullName evidence="3">DUF2024 domain-containing protein</fullName>
    </recommendedName>
</protein>
<dbReference type="Proteomes" id="UP000199045">
    <property type="component" value="Unassembled WGS sequence"/>
</dbReference>
<evidence type="ECO:0000313" key="1">
    <source>
        <dbReference type="EMBL" id="SDF16267.1"/>
    </source>
</evidence>